<dbReference type="PROSITE" id="PS51371">
    <property type="entry name" value="CBS"/>
    <property type="match status" value="2"/>
</dbReference>
<keyword evidence="5" id="KW-0677">Repeat</keyword>
<dbReference type="Gene3D" id="3.10.580.10">
    <property type="entry name" value="CBS-domain"/>
    <property type="match status" value="1"/>
</dbReference>
<dbReference type="CDD" id="cd04590">
    <property type="entry name" value="CBS_pair_CorC_HlyC_assoc"/>
    <property type="match status" value="1"/>
</dbReference>
<feature type="domain" description="CBS" evidence="9">
    <location>
        <begin position="106"/>
        <end position="165"/>
    </location>
</feature>
<evidence type="ECO:0000256" key="2">
    <source>
        <dbReference type="ARBA" id="ARBA00006337"/>
    </source>
</evidence>
<gene>
    <name evidence="10" type="ORF">S03H2_50602</name>
</gene>
<organism evidence="10">
    <name type="scientific">marine sediment metagenome</name>
    <dbReference type="NCBI Taxonomy" id="412755"/>
    <lineage>
        <taxon>unclassified sequences</taxon>
        <taxon>metagenomes</taxon>
        <taxon>ecological metagenomes</taxon>
    </lineage>
</organism>
<dbReference type="Pfam" id="PF01595">
    <property type="entry name" value="CNNM"/>
    <property type="match status" value="1"/>
</dbReference>
<dbReference type="Gene3D" id="3.90.1280.20">
    <property type="match status" value="1"/>
</dbReference>
<keyword evidence="8" id="KW-0472">Membrane</keyword>
<dbReference type="GO" id="GO:0005886">
    <property type="term" value="C:plasma membrane"/>
    <property type="evidence" value="ECO:0007669"/>
    <property type="project" value="UniProtKB-SubCell"/>
</dbReference>
<dbReference type="PANTHER" id="PTHR22777:SF32">
    <property type="entry name" value="UPF0053 INNER MEMBRANE PROTEIN YFJD"/>
    <property type="match status" value="1"/>
</dbReference>
<dbReference type="SMART" id="SM00116">
    <property type="entry name" value="CBS"/>
    <property type="match status" value="1"/>
</dbReference>
<evidence type="ECO:0000259" key="9">
    <source>
        <dbReference type="PROSITE" id="PS51371"/>
    </source>
</evidence>
<reference evidence="10" key="1">
    <citation type="journal article" date="2014" name="Front. Microbiol.">
        <title>High frequency of phylogenetically diverse reductive dehalogenase-homologous genes in deep subseafloor sedimentary metagenomes.</title>
        <authorList>
            <person name="Kawai M."/>
            <person name="Futagami T."/>
            <person name="Toyoda A."/>
            <person name="Takaki Y."/>
            <person name="Nishi S."/>
            <person name="Hori S."/>
            <person name="Arai W."/>
            <person name="Tsubouchi T."/>
            <person name="Morono Y."/>
            <person name="Uchiyama I."/>
            <person name="Ito T."/>
            <person name="Fujiyama A."/>
            <person name="Inagaki F."/>
            <person name="Takami H."/>
        </authorList>
    </citation>
    <scope>NUCLEOTIDE SEQUENCE</scope>
    <source>
        <strain evidence="10">Expedition CK06-06</strain>
    </source>
</reference>
<evidence type="ECO:0000256" key="5">
    <source>
        <dbReference type="ARBA" id="ARBA00022737"/>
    </source>
</evidence>
<dbReference type="Pfam" id="PF00571">
    <property type="entry name" value="CBS"/>
    <property type="match status" value="2"/>
</dbReference>
<feature type="non-terminal residue" evidence="10">
    <location>
        <position position="219"/>
    </location>
</feature>
<accession>X1JA93</accession>
<dbReference type="InterPro" id="IPR000644">
    <property type="entry name" value="CBS_dom"/>
</dbReference>
<dbReference type="AlphaFoldDB" id="X1JA93"/>
<evidence type="ECO:0000256" key="6">
    <source>
        <dbReference type="ARBA" id="ARBA00022989"/>
    </source>
</evidence>
<evidence type="ECO:0000256" key="4">
    <source>
        <dbReference type="ARBA" id="ARBA00022692"/>
    </source>
</evidence>
<evidence type="ECO:0000256" key="3">
    <source>
        <dbReference type="ARBA" id="ARBA00022475"/>
    </source>
</evidence>
<feature type="domain" description="CBS" evidence="9">
    <location>
        <begin position="171"/>
        <end position="219"/>
    </location>
</feature>
<dbReference type="InterPro" id="IPR002550">
    <property type="entry name" value="CNNM"/>
</dbReference>
<dbReference type="FunFam" id="3.10.580.10:FF:000002">
    <property type="entry name" value="Magnesium/cobalt efflux protein CorC"/>
    <property type="match status" value="1"/>
</dbReference>
<dbReference type="SUPFAM" id="SSF54631">
    <property type="entry name" value="CBS-domain pair"/>
    <property type="match status" value="1"/>
</dbReference>
<comment type="subcellular location">
    <subcellularLocation>
        <location evidence="1">Cell membrane</location>
        <topology evidence="1">Multi-pass membrane protein</topology>
    </subcellularLocation>
</comment>
<dbReference type="InterPro" id="IPR044751">
    <property type="entry name" value="Ion_transp-like_CBS"/>
</dbReference>
<dbReference type="EMBL" id="BARU01032056">
    <property type="protein sequence ID" value="GAH66678.1"/>
    <property type="molecule type" value="Genomic_DNA"/>
</dbReference>
<evidence type="ECO:0000256" key="8">
    <source>
        <dbReference type="ARBA" id="ARBA00023136"/>
    </source>
</evidence>
<comment type="similarity">
    <text evidence="2">Belongs to the UPF0053 family.</text>
</comment>
<name>X1JA93_9ZZZZ</name>
<evidence type="ECO:0000256" key="1">
    <source>
        <dbReference type="ARBA" id="ARBA00004651"/>
    </source>
</evidence>
<proteinExistence type="inferred from homology"/>
<keyword evidence="4" id="KW-0812">Transmembrane</keyword>
<keyword evidence="3" id="KW-1003">Cell membrane</keyword>
<evidence type="ECO:0000256" key="7">
    <source>
        <dbReference type="ARBA" id="ARBA00023122"/>
    </source>
</evidence>
<dbReference type="InterPro" id="IPR046342">
    <property type="entry name" value="CBS_dom_sf"/>
</dbReference>
<comment type="caution">
    <text evidence="10">The sequence shown here is derived from an EMBL/GenBank/DDBJ whole genome shotgun (WGS) entry which is preliminary data.</text>
</comment>
<protein>
    <recommendedName>
        <fullName evidence="9">CBS domain-containing protein</fullName>
    </recommendedName>
</protein>
<sequence length="219" mass="24372">MVLVFFQVAAKALAAQNPQRAALFAVNSVAVLTRVLTPLIKMFTSGADLALRLLSGKRAIPRPQDEMEELRLLVDIGNQKGNLEEDEKEMIRGIFGLEETTAREIMVPRIDIVAVDTDSPISEVVDLIIKRGYSRIPIYEETIDNIVGIIYAKDLLAVLSNGNPLTPIKEIARPAHFIPEFKKIDELLREFQQKRVHIAIVVDEYGGTAGLVTIEDLLE</sequence>
<evidence type="ECO:0000313" key="10">
    <source>
        <dbReference type="EMBL" id="GAH66678.1"/>
    </source>
</evidence>
<keyword evidence="7" id="KW-0129">CBS domain</keyword>
<keyword evidence="6" id="KW-1133">Transmembrane helix</keyword>
<dbReference type="PANTHER" id="PTHR22777">
    <property type="entry name" value="HEMOLYSIN-RELATED"/>
    <property type="match status" value="1"/>
</dbReference>